<dbReference type="GO" id="GO:0006508">
    <property type="term" value="P:proteolysis"/>
    <property type="evidence" value="ECO:0007669"/>
    <property type="project" value="InterPro"/>
</dbReference>
<dbReference type="PANTHER" id="PTHR11802:SF321">
    <property type="entry name" value="OS06G0520000 PROTEIN"/>
    <property type="match status" value="1"/>
</dbReference>
<dbReference type="SUPFAM" id="SSF53474">
    <property type="entry name" value="alpha/beta-Hydrolases"/>
    <property type="match status" value="1"/>
</dbReference>
<dbReference type="PRINTS" id="PR00724">
    <property type="entry name" value="CRBOXYPTASEC"/>
</dbReference>
<dbReference type="ExpressionAtlas" id="A0A287RRQ2">
    <property type="expression patterns" value="baseline and differential"/>
</dbReference>
<dbReference type="AlphaFoldDB" id="A0A287RRQ2"/>
<proteinExistence type="inferred from homology"/>
<comment type="similarity">
    <text evidence="1">Belongs to the peptidase S10 family.</text>
</comment>
<dbReference type="Gene3D" id="3.40.50.12670">
    <property type="match status" value="1"/>
</dbReference>
<accession>A0A287RRQ2</accession>
<dbReference type="GO" id="GO:0019748">
    <property type="term" value="P:secondary metabolic process"/>
    <property type="evidence" value="ECO:0000318"/>
    <property type="project" value="GO_Central"/>
</dbReference>
<dbReference type="Gramene" id="HORVU.MOREX.r3.5HG0490640.1">
    <property type="protein sequence ID" value="HORVU.MOREX.r3.5HG0490640.1"/>
    <property type="gene ID" value="HORVU.MOREX.r3.5HG0490640"/>
</dbReference>
<organism evidence="4 5">
    <name type="scientific">Hordeum vulgare subsp. vulgare</name>
    <name type="common">Domesticated barley</name>
    <dbReference type="NCBI Taxonomy" id="112509"/>
    <lineage>
        <taxon>Eukaryota</taxon>
        <taxon>Viridiplantae</taxon>
        <taxon>Streptophyta</taxon>
        <taxon>Embryophyta</taxon>
        <taxon>Tracheophyta</taxon>
        <taxon>Spermatophyta</taxon>
        <taxon>Magnoliopsida</taxon>
        <taxon>Liliopsida</taxon>
        <taxon>Poales</taxon>
        <taxon>Poaceae</taxon>
        <taxon>BOP clade</taxon>
        <taxon>Pooideae</taxon>
        <taxon>Triticodae</taxon>
        <taxon>Triticeae</taxon>
        <taxon>Hordeinae</taxon>
        <taxon>Hordeum</taxon>
    </lineage>
</organism>
<evidence type="ECO:0000313" key="4">
    <source>
        <dbReference type="EnsemblPlants" id="HORVU.MOREX.r3.5HG0490640.1"/>
    </source>
</evidence>
<evidence type="ECO:0008006" key="6">
    <source>
        <dbReference type="Google" id="ProtNLM"/>
    </source>
</evidence>
<dbReference type="Pfam" id="PF00450">
    <property type="entry name" value="Peptidase_S10"/>
    <property type="match status" value="1"/>
</dbReference>
<dbReference type="GeneID" id="123399364"/>
<dbReference type="KEGG" id="hvg:123399364"/>
<dbReference type="GO" id="GO:0004185">
    <property type="term" value="F:serine-type carboxypeptidase activity"/>
    <property type="evidence" value="ECO:0007669"/>
    <property type="project" value="InterPro"/>
</dbReference>
<sequence>MGKASLLFLSLIVVLLVPLSRSASVVTHLPGFHGRLPFHLETGYISVDEETGAELFYYFVESERRPDTDPVILWMTGGPFCSDMIFFEVGPMKFVLAPYNGSLPQLAYNPYSWSKTANIILLDSPVGTGFSYARDMEGYRDIGDFSFSLHVLIFLNKWFIDHPRYQKNPFFIGGSSYAGKMSPIIADHISQEIEQGKQPRINLKGYLVGNPITGSDYDDDFRVPYAHGVGIISDQLYEAAMRNCKGSYIRPTNKLCAMVLDTFANLISEINQGQILSVRCGRGMIPHRFLSEEYSQLSETSPEQPSLKCSEYFDYLCHIWADDDSTRDALGVKKGTSGEFIRCRKSIPYASSDVPSSIKYHFSLISKGYRALVFSGDHDIVVPFLSTQAWIRSFNFSIVDDWRAWHLDGQSAGFTITYANHITFATVKGGGHVSIENRPKECLAMAQRWLNNEPL</sequence>
<name>A0A287RRQ2_HORVV</name>
<dbReference type="FunFam" id="3.40.50.12670:FF:000001">
    <property type="entry name" value="Carboxypeptidase"/>
    <property type="match status" value="1"/>
</dbReference>
<dbReference type="Proteomes" id="UP000011116">
    <property type="component" value="Chromosome 5H"/>
</dbReference>
<dbReference type="PANTHER" id="PTHR11802">
    <property type="entry name" value="SERINE PROTEASE FAMILY S10 SERINE CARBOXYPEPTIDASE"/>
    <property type="match status" value="1"/>
</dbReference>
<reference evidence="4" key="3">
    <citation type="submission" date="2022-01" db="UniProtKB">
        <authorList>
            <consortium name="EnsemblPlants"/>
        </authorList>
    </citation>
    <scope>IDENTIFICATION</scope>
    <source>
        <strain evidence="4">subsp. vulgare</strain>
    </source>
</reference>
<reference evidence="4" key="2">
    <citation type="submission" date="2020-10" db="EMBL/GenBank/DDBJ databases">
        <authorList>
            <person name="Scholz U."/>
            <person name="Mascher M."/>
            <person name="Fiebig A."/>
        </authorList>
    </citation>
    <scope>NUCLEOTIDE SEQUENCE [LARGE SCALE GENOMIC DNA]</scope>
    <source>
        <strain evidence="4">cv. Morex</strain>
    </source>
</reference>
<keyword evidence="2" id="KW-0732">Signal</keyword>
<dbReference type="Gene3D" id="3.40.50.1820">
    <property type="entry name" value="alpha/beta hydrolase"/>
    <property type="match status" value="1"/>
</dbReference>
<dbReference type="Gramene" id="HORVU.MOREX.r2.5HG0406630.1">
    <property type="protein sequence ID" value="HORVU.MOREX.r2.5HG0406630.1"/>
    <property type="gene ID" value="HORVU.MOREX.r2.5HG0406630"/>
</dbReference>
<dbReference type="EnsemblPlants" id="HORVU.MOREX.r3.5HG0490640.1">
    <property type="protein sequence ID" value="HORVU.MOREX.r3.5HG0490640.1"/>
    <property type="gene ID" value="HORVU.MOREX.r3.5HG0490640"/>
</dbReference>
<keyword evidence="3" id="KW-0325">Glycoprotein</keyword>
<reference evidence="5" key="1">
    <citation type="journal article" date="2012" name="Nature">
        <title>A physical, genetic and functional sequence assembly of the barley genome.</title>
        <authorList>
            <consortium name="The International Barley Genome Sequencing Consortium"/>
            <person name="Mayer K.F."/>
            <person name="Waugh R."/>
            <person name="Brown J.W."/>
            <person name="Schulman A."/>
            <person name="Langridge P."/>
            <person name="Platzer M."/>
            <person name="Fincher G.B."/>
            <person name="Muehlbauer G.J."/>
            <person name="Sato K."/>
            <person name="Close T.J."/>
            <person name="Wise R.P."/>
            <person name="Stein N."/>
        </authorList>
    </citation>
    <scope>NUCLEOTIDE SEQUENCE [LARGE SCALE GENOMIC DNA]</scope>
    <source>
        <strain evidence="5">cv. Morex</strain>
    </source>
</reference>
<dbReference type="SMR" id="A0A287RRQ2"/>
<evidence type="ECO:0000256" key="2">
    <source>
        <dbReference type="ARBA" id="ARBA00022729"/>
    </source>
</evidence>
<gene>
    <name evidence="4" type="primary">LOC123399364</name>
</gene>
<dbReference type="InterPro" id="IPR029058">
    <property type="entry name" value="AB_hydrolase_fold"/>
</dbReference>
<evidence type="ECO:0000256" key="3">
    <source>
        <dbReference type="ARBA" id="ARBA00023180"/>
    </source>
</evidence>
<dbReference type="OrthoDB" id="443318at2759"/>
<dbReference type="RefSeq" id="XP_044949714.1">
    <property type="nucleotide sequence ID" value="XM_045093779.1"/>
</dbReference>
<dbReference type="InterPro" id="IPR001563">
    <property type="entry name" value="Peptidase_S10"/>
</dbReference>
<dbReference type="OMA" id="CRFTITY"/>
<evidence type="ECO:0000256" key="1">
    <source>
        <dbReference type="ARBA" id="ARBA00009431"/>
    </source>
</evidence>
<evidence type="ECO:0000313" key="5">
    <source>
        <dbReference type="Proteomes" id="UP000011116"/>
    </source>
</evidence>
<dbReference type="FunFam" id="3.40.50.1820:FF:000581">
    <property type="entry name" value="Os11g0431400 protein"/>
    <property type="match status" value="1"/>
</dbReference>
<dbReference type="GO" id="GO:0016747">
    <property type="term" value="F:acyltransferase activity, transferring groups other than amino-acyl groups"/>
    <property type="evidence" value="ECO:0000318"/>
    <property type="project" value="GO_Central"/>
</dbReference>
<protein>
    <recommendedName>
        <fullName evidence="6">Carboxypeptidase</fullName>
    </recommendedName>
</protein>
<keyword evidence="5" id="KW-1185">Reference proteome</keyword>